<dbReference type="GO" id="GO:0016301">
    <property type="term" value="F:kinase activity"/>
    <property type="evidence" value="ECO:0007669"/>
    <property type="project" value="UniProtKB-KW"/>
</dbReference>
<keyword evidence="5" id="KW-0547">Nucleotide-binding</keyword>
<dbReference type="InterPro" id="IPR036890">
    <property type="entry name" value="HATPase_C_sf"/>
</dbReference>
<dbReference type="EC" id="2.7.13.3" evidence="2"/>
<evidence type="ECO:0000256" key="7">
    <source>
        <dbReference type="ARBA" id="ARBA00022840"/>
    </source>
</evidence>
<evidence type="ECO:0000256" key="4">
    <source>
        <dbReference type="ARBA" id="ARBA00022679"/>
    </source>
</evidence>
<dbReference type="Pfam" id="PF08448">
    <property type="entry name" value="PAS_4"/>
    <property type="match status" value="1"/>
</dbReference>
<evidence type="ECO:0000313" key="10">
    <source>
        <dbReference type="EMBL" id="GAA2124189.1"/>
    </source>
</evidence>
<evidence type="ECO:0000256" key="6">
    <source>
        <dbReference type="ARBA" id="ARBA00022777"/>
    </source>
</evidence>
<dbReference type="Pfam" id="PF07568">
    <property type="entry name" value="HisKA_2"/>
    <property type="match status" value="1"/>
</dbReference>
<dbReference type="InterPro" id="IPR035965">
    <property type="entry name" value="PAS-like_dom_sf"/>
</dbReference>
<feature type="domain" description="Histidine kinase" evidence="9">
    <location>
        <begin position="294"/>
        <end position="489"/>
    </location>
</feature>
<proteinExistence type="predicted"/>
<dbReference type="InterPro" id="IPR004358">
    <property type="entry name" value="Sig_transdc_His_kin-like_C"/>
</dbReference>
<dbReference type="SMART" id="SM00387">
    <property type="entry name" value="HATPase_c"/>
    <property type="match status" value="1"/>
</dbReference>
<evidence type="ECO:0000313" key="11">
    <source>
        <dbReference type="Proteomes" id="UP001500575"/>
    </source>
</evidence>
<dbReference type="InterPro" id="IPR003594">
    <property type="entry name" value="HATPase_dom"/>
</dbReference>
<dbReference type="RefSeq" id="WP_344303624.1">
    <property type="nucleotide sequence ID" value="NZ_BAAAQQ010000011.1"/>
</dbReference>
<gene>
    <name evidence="10" type="ORF">GCM10009843_20650</name>
</gene>
<dbReference type="Pfam" id="PF12282">
    <property type="entry name" value="GAF_PdtaS"/>
    <property type="match status" value="1"/>
</dbReference>
<reference evidence="11" key="1">
    <citation type="journal article" date="2019" name="Int. J. Syst. Evol. Microbiol.">
        <title>The Global Catalogue of Microorganisms (GCM) 10K type strain sequencing project: providing services to taxonomists for standard genome sequencing and annotation.</title>
        <authorList>
            <consortium name="The Broad Institute Genomics Platform"/>
            <consortium name="The Broad Institute Genome Sequencing Center for Infectious Disease"/>
            <person name="Wu L."/>
            <person name="Ma J."/>
        </authorList>
    </citation>
    <scope>NUCLEOTIDE SEQUENCE [LARGE SCALE GENOMIC DNA]</scope>
    <source>
        <strain evidence="11">JCM 16021</strain>
    </source>
</reference>
<evidence type="ECO:0000256" key="1">
    <source>
        <dbReference type="ARBA" id="ARBA00000085"/>
    </source>
</evidence>
<dbReference type="PANTHER" id="PTHR41523">
    <property type="entry name" value="TWO-COMPONENT SYSTEM SENSOR PROTEIN"/>
    <property type="match status" value="1"/>
</dbReference>
<dbReference type="Proteomes" id="UP001500575">
    <property type="component" value="Unassembled WGS sequence"/>
</dbReference>
<comment type="catalytic activity">
    <reaction evidence="1">
        <text>ATP + protein L-histidine = ADP + protein N-phospho-L-histidine.</text>
        <dbReference type="EC" id="2.7.13.3"/>
    </reaction>
</comment>
<dbReference type="InterPro" id="IPR038424">
    <property type="entry name" value="H_kinase_PdtaS_GAF_sf"/>
</dbReference>
<dbReference type="Pfam" id="PF02518">
    <property type="entry name" value="HATPase_c"/>
    <property type="match status" value="1"/>
</dbReference>
<evidence type="ECO:0000259" key="9">
    <source>
        <dbReference type="PROSITE" id="PS50109"/>
    </source>
</evidence>
<comment type="caution">
    <text evidence="10">The sequence shown here is derived from an EMBL/GenBank/DDBJ whole genome shotgun (WGS) entry which is preliminary data.</text>
</comment>
<accession>A0ABP5K365</accession>
<organism evidence="10 11">
    <name type="scientific">Nocardioides bigeumensis</name>
    <dbReference type="NCBI Taxonomy" id="433657"/>
    <lineage>
        <taxon>Bacteria</taxon>
        <taxon>Bacillati</taxon>
        <taxon>Actinomycetota</taxon>
        <taxon>Actinomycetes</taxon>
        <taxon>Propionibacteriales</taxon>
        <taxon>Nocardioidaceae</taxon>
        <taxon>Nocardioides</taxon>
    </lineage>
</organism>
<dbReference type="SUPFAM" id="SSF55785">
    <property type="entry name" value="PYP-like sensor domain (PAS domain)"/>
    <property type="match status" value="1"/>
</dbReference>
<dbReference type="InterPro" id="IPR011495">
    <property type="entry name" value="Sig_transdc_His_kin_sub2_dim/P"/>
</dbReference>
<dbReference type="PRINTS" id="PR00344">
    <property type="entry name" value="BCTRLSENSOR"/>
</dbReference>
<evidence type="ECO:0000256" key="3">
    <source>
        <dbReference type="ARBA" id="ARBA00022553"/>
    </source>
</evidence>
<sequence>MPSLTELVRVHTDLADEDVTWLQMLQADWQIIADLSFADLVLWLPDKEGRGFWAGGQMRPTTGPTAYVDDVVGTFVPAGRRPLLDAAYSSGRLLREGDPEWRDDVPVRVESIPVRRRDRVIAVVARNTNLMGIRTPSRLELSYLQTAADLTRMISEGTFPSLGQRSDHADSPRVGDGFLRLDADGHVAYASPNALSVYRRLGLSGDLDGRSLAEVTRGLVPPLRRPDEETLSAVLGGRDNRDTEVGAAQVSLIVRSIPLRHDGEHVGAVVLVRDVSDLRRRDRELVTKDATIREIHHRVKNNLQTVAALLRLQARRIDEPAARLALEEAVRRVGSIAIVHESLSQSGEGHVDFDEAADRLAAMVTEVSAVGVRARVRRVGSFGRLASEVANALAMVLTEVLQNAVEHGYPAGRQAELTVTARRALGRLHLTIDDDGVGLPEGFDLDQSTNLGLSIVRTLVESELGGEFILGPGPAGRGTRATVDVPLPRE</sequence>
<dbReference type="SUPFAM" id="SSF55874">
    <property type="entry name" value="ATPase domain of HSP90 chaperone/DNA topoisomerase II/histidine kinase"/>
    <property type="match status" value="1"/>
</dbReference>
<dbReference type="Gene3D" id="3.30.450.280">
    <property type="entry name" value="GAF domain"/>
    <property type="match status" value="1"/>
</dbReference>
<keyword evidence="6 10" id="KW-0418">Kinase</keyword>
<dbReference type="EMBL" id="BAAAQQ010000011">
    <property type="protein sequence ID" value="GAA2124189.1"/>
    <property type="molecule type" value="Genomic_DNA"/>
</dbReference>
<dbReference type="Gene3D" id="3.30.450.20">
    <property type="entry name" value="PAS domain"/>
    <property type="match status" value="1"/>
</dbReference>
<keyword evidence="4" id="KW-0808">Transferase</keyword>
<dbReference type="InterPro" id="IPR000014">
    <property type="entry name" value="PAS"/>
</dbReference>
<dbReference type="PANTHER" id="PTHR41523:SF8">
    <property type="entry name" value="ETHYLENE RESPONSE SENSOR PROTEIN"/>
    <property type="match status" value="1"/>
</dbReference>
<dbReference type="InterPro" id="IPR005467">
    <property type="entry name" value="His_kinase_dom"/>
</dbReference>
<dbReference type="Gene3D" id="3.30.565.10">
    <property type="entry name" value="Histidine kinase-like ATPase, C-terminal domain"/>
    <property type="match status" value="1"/>
</dbReference>
<keyword evidence="8" id="KW-0902">Two-component regulatory system</keyword>
<dbReference type="InterPro" id="IPR022066">
    <property type="entry name" value="PdtaS_GAF"/>
</dbReference>
<evidence type="ECO:0000256" key="8">
    <source>
        <dbReference type="ARBA" id="ARBA00023012"/>
    </source>
</evidence>
<evidence type="ECO:0000256" key="2">
    <source>
        <dbReference type="ARBA" id="ARBA00012438"/>
    </source>
</evidence>
<keyword evidence="7" id="KW-0067">ATP-binding</keyword>
<keyword evidence="11" id="KW-1185">Reference proteome</keyword>
<dbReference type="PROSITE" id="PS50109">
    <property type="entry name" value="HIS_KIN"/>
    <property type="match status" value="1"/>
</dbReference>
<name>A0ABP5K365_9ACTN</name>
<protein>
    <recommendedName>
        <fullName evidence="2">histidine kinase</fullName>
        <ecNumber evidence="2">2.7.13.3</ecNumber>
    </recommendedName>
</protein>
<dbReference type="CDD" id="cd00130">
    <property type="entry name" value="PAS"/>
    <property type="match status" value="1"/>
</dbReference>
<keyword evidence="3" id="KW-0597">Phosphoprotein</keyword>
<dbReference type="InterPro" id="IPR013656">
    <property type="entry name" value="PAS_4"/>
</dbReference>
<evidence type="ECO:0000256" key="5">
    <source>
        <dbReference type="ARBA" id="ARBA00022741"/>
    </source>
</evidence>